<keyword evidence="3" id="KW-1185">Reference proteome</keyword>
<evidence type="ECO:0000313" key="2">
    <source>
        <dbReference type="EMBL" id="KAH7262608.1"/>
    </source>
</evidence>
<evidence type="ECO:0000256" key="1">
    <source>
        <dbReference type="SAM" id="Phobius"/>
    </source>
</evidence>
<keyword evidence="1" id="KW-0472">Membrane</keyword>
<name>A0A8K0S7J6_9HYPO</name>
<dbReference type="Proteomes" id="UP000813427">
    <property type="component" value="Unassembled WGS sequence"/>
</dbReference>
<proteinExistence type="predicted"/>
<feature type="transmembrane region" description="Helical" evidence="1">
    <location>
        <begin position="12"/>
        <end position="35"/>
    </location>
</feature>
<protein>
    <submittedName>
        <fullName evidence="2">Uncharacterized protein</fullName>
    </submittedName>
</protein>
<reference evidence="2" key="1">
    <citation type="journal article" date="2021" name="Nat. Commun.">
        <title>Genetic determinants of endophytism in the Arabidopsis root mycobiome.</title>
        <authorList>
            <person name="Mesny F."/>
            <person name="Miyauchi S."/>
            <person name="Thiergart T."/>
            <person name="Pickel B."/>
            <person name="Atanasova L."/>
            <person name="Karlsson M."/>
            <person name="Huettel B."/>
            <person name="Barry K.W."/>
            <person name="Haridas S."/>
            <person name="Chen C."/>
            <person name="Bauer D."/>
            <person name="Andreopoulos W."/>
            <person name="Pangilinan J."/>
            <person name="LaButti K."/>
            <person name="Riley R."/>
            <person name="Lipzen A."/>
            <person name="Clum A."/>
            <person name="Drula E."/>
            <person name="Henrissat B."/>
            <person name="Kohler A."/>
            <person name="Grigoriev I.V."/>
            <person name="Martin F.M."/>
            <person name="Hacquard S."/>
        </authorList>
    </citation>
    <scope>NUCLEOTIDE SEQUENCE</scope>
    <source>
        <strain evidence="2">MPI-SDFR-AT-0068</strain>
    </source>
</reference>
<evidence type="ECO:0000313" key="3">
    <source>
        <dbReference type="Proteomes" id="UP000813427"/>
    </source>
</evidence>
<comment type="caution">
    <text evidence="2">The sequence shown here is derived from an EMBL/GenBank/DDBJ whole genome shotgun (WGS) entry which is preliminary data.</text>
</comment>
<keyword evidence="1" id="KW-1133">Transmembrane helix</keyword>
<keyword evidence="1" id="KW-0812">Transmembrane</keyword>
<gene>
    <name evidence="2" type="ORF">BKA59DRAFT_34332</name>
</gene>
<dbReference type="AlphaFoldDB" id="A0A8K0S7J6"/>
<dbReference type="EMBL" id="JAGPXF010000001">
    <property type="protein sequence ID" value="KAH7262608.1"/>
    <property type="molecule type" value="Genomic_DNA"/>
</dbReference>
<feature type="transmembrane region" description="Helical" evidence="1">
    <location>
        <begin position="55"/>
        <end position="73"/>
    </location>
</feature>
<sequence>MIMPDSKESSYFYFLWTCFASKFFFFFFYPSLFTFSLFFSSLPRLFALHLARPNARNFCILFLFYILCSRWALYTHSLFFRDGGLVT</sequence>
<organism evidence="2 3">
    <name type="scientific">Fusarium tricinctum</name>
    <dbReference type="NCBI Taxonomy" id="61284"/>
    <lineage>
        <taxon>Eukaryota</taxon>
        <taxon>Fungi</taxon>
        <taxon>Dikarya</taxon>
        <taxon>Ascomycota</taxon>
        <taxon>Pezizomycotina</taxon>
        <taxon>Sordariomycetes</taxon>
        <taxon>Hypocreomycetidae</taxon>
        <taxon>Hypocreales</taxon>
        <taxon>Nectriaceae</taxon>
        <taxon>Fusarium</taxon>
        <taxon>Fusarium tricinctum species complex</taxon>
    </lineage>
</organism>
<accession>A0A8K0S7J6</accession>